<dbReference type="AlphaFoldDB" id="A0A8S1M1M5"/>
<sequence length="172" mass="20605">MNLVKLNKKIKILEYDVDRLDVEQNFDEAEIKDQELKLIVKEKNILIEDVKNLRKYLEGLRKALESNNILETKIALDQKLASAIQKTKKLLIIRERIRETLEEQNDENRQYLYPDELQEEEEKKFTKIKNKTKAIKKLQYPSSNCNQVFKPLELQQNQNKQQMNQIEINLYN</sequence>
<dbReference type="Proteomes" id="UP000692954">
    <property type="component" value="Unassembled WGS sequence"/>
</dbReference>
<protein>
    <submittedName>
        <fullName evidence="1">Uncharacterized protein</fullName>
    </submittedName>
</protein>
<evidence type="ECO:0000313" key="1">
    <source>
        <dbReference type="EMBL" id="CAD8073737.1"/>
    </source>
</evidence>
<keyword evidence="2" id="KW-1185">Reference proteome</keyword>
<reference evidence="1" key="1">
    <citation type="submission" date="2021-01" db="EMBL/GenBank/DDBJ databases">
        <authorList>
            <consortium name="Genoscope - CEA"/>
            <person name="William W."/>
        </authorList>
    </citation>
    <scope>NUCLEOTIDE SEQUENCE</scope>
</reference>
<proteinExistence type="predicted"/>
<dbReference type="EMBL" id="CAJJDN010000031">
    <property type="protein sequence ID" value="CAD8073737.1"/>
    <property type="molecule type" value="Genomic_DNA"/>
</dbReference>
<comment type="caution">
    <text evidence="1">The sequence shown here is derived from an EMBL/GenBank/DDBJ whole genome shotgun (WGS) entry which is preliminary data.</text>
</comment>
<organism evidence="1 2">
    <name type="scientific">Paramecium sonneborni</name>
    <dbReference type="NCBI Taxonomy" id="65129"/>
    <lineage>
        <taxon>Eukaryota</taxon>
        <taxon>Sar</taxon>
        <taxon>Alveolata</taxon>
        <taxon>Ciliophora</taxon>
        <taxon>Intramacronucleata</taxon>
        <taxon>Oligohymenophorea</taxon>
        <taxon>Peniculida</taxon>
        <taxon>Parameciidae</taxon>
        <taxon>Paramecium</taxon>
    </lineage>
</organism>
<name>A0A8S1M1M5_9CILI</name>
<evidence type="ECO:0000313" key="2">
    <source>
        <dbReference type="Proteomes" id="UP000692954"/>
    </source>
</evidence>
<accession>A0A8S1M1M5</accession>
<gene>
    <name evidence="1" type="ORF">PSON_ATCC_30995.1.T0310111</name>
</gene>